<proteinExistence type="predicted"/>
<sequence>MEKTKSGDIVFVRDQLCMTELINQKVVGLSIRLIVEHQSQIKVLVLLLKYVNKGPVLHLKGVYVFEKRSIVWYRTPWLLNFVLHRKVLVRMPRPVTATS</sequence>
<keyword evidence="2" id="KW-1185">Reference proteome</keyword>
<reference evidence="1 2" key="1">
    <citation type="submission" date="2020-10" db="EMBL/GenBank/DDBJ databases">
        <title>The Coptis chinensis genome and diversification of protoberbering-type alkaloids.</title>
        <authorList>
            <person name="Wang B."/>
            <person name="Shu S."/>
            <person name="Song C."/>
            <person name="Liu Y."/>
        </authorList>
    </citation>
    <scope>NUCLEOTIDE SEQUENCE [LARGE SCALE GENOMIC DNA]</scope>
    <source>
        <strain evidence="1">HL-2020</strain>
        <tissue evidence="1">Leaf</tissue>
    </source>
</reference>
<evidence type="ECO:0000313" key="1">
    <source>
        <dbReference type="EMBL" id="KAF9610621.1"/>
    </source>
</evidence>
<organism evidence="1 2">
    <name type="scientific">Coptis chinensis</name>
    <dbReference type="NCBI Taxonomy" id="261450"/>
    <lineage>
        <taxon>Eukaryota</taxon>
        <taxon>Viridiplantae</taxon>
        <taxon>Streptophyta</taxon>
        <taxon>Embryophyta</taxon>
        <taxon>Tracheophyta</taxon>
        <taxon>Spermatophyta</taxon>
        <taxon>Magnoliopsida</taxon>
        <taxon>Ranunculales</taxon>
        <taxon>Ranunculaceae</taxon>
        <taxon>Coptidoideae</taxon>
        <taxon>Coptis</taxon>
    </lineage>
</organism>
<comment type="caution">
    <text evidence="1">The sequence shown here is derived from an EMBL/GenBank/DDBJ whole genome shotgun (WGS) entry which is preliminary data.</text>
</comment>
<gene>
    <name evidence="1" type="ORF">IFM89_023509</name>
</gene>
<protein>
    <submittedName>
        <fullName evidence="1">Uncharacterized protein</fullName>
    </submittedName>
</protein>
<name>A0A835I3J2_9MAGN</name>
<dbReference type="EMBL" id="JADFTS010000004">
    <property type="protein sequence ID" value="KAF9610621.1"/>
    <property type="molecule type" value="Genomic_DNA"/>
</dbReference>
<evidence type="ECO:0000313" key="2">
    <source>
        <dbReference type="Proteomes" id="UP000631114"/>
    </source>
</evidence>
<accession>A0A835I3J2</accession>
<dbReference type="AlphaFoldDB" id="A0A835I3J2"/>
<dbReference type="Proteomes" id="UP000631114">
    <property type="component" value="Unassembled WGS sequence"/>
</dbReference>